<feature type="compositionally biased region" description="Pro residues" evidence="1">
    <location>
        <begin position="94"/>
        <end position="108"/>
    </location>
</feature>
<feature type="region of interest" description="Disordered" evidence="1">
    <location>
        <begin position="78"/>
        <end position="108"/>
    </location>
</feature>
<reference evidence="2 3" key="2">
    <citation type="submission" date="2019-04" db="EMBL/GenBank/DDBJ databases">
        <title>The genome sequence of big-headed turtle.</title>
        <authorList>
            <person name="Gong S."/>
        </authorList>
    </citation>
    <scope>NUCLEOTIDE SEQUENCE [LARGE SCALE GENOMIC DNA]</scope>
    <source>
        <strain evidence="2">DO16091913</strain>
        <tissue evidence="2">Muscle</tissue>
    </source>
</reference>
<dbReference type="EMBL" id="QXTE01000005">
    <property type="protein sequence ID" value="TFK15361.1"/>
    <property type="molecule type" value="Genomic_DNA"/>
</dbReference>
<accession>A0A4D9EVF3</accession>
<evidence type="ECO:0000313" key="3">
    <source>
        <dbReference type="Proteomes" id="UP000297703"/>
    </source>
</evidence>
<keyword evidence="3" id="KW-1185">Reference proteome</keyword>
<evidence type="ECO:0000256" key="1">
    <source>
        <dbReference type="SAM" id="MobiDB-lite"/>
    </source>
</evidence>
<gene>
    <name evidence="2" type="ORF">DR999_PMT01126</name>
</gene>
<comment type="caution">
    <text evidence="2">The sequence shown here is derived from an EMBL/GenBank/DDBJ whole genome shotgun (WGS) entry which is preliminary data.</text>
</comment>
<reference evidence="2 3" key="1">
    <citation type="submission" date="2019-04" db="EMBL/GenBank/DDBJ databases">
        <title>Draft genome of the big-headed turtle Platysternon megacephalum.</title>
        <authorList>
            <person name="Gong S."/>
        </authorList>
    </citation>
    <scope>NUCLEOTIDE SEQUENCE [LARGE SCALE GENOMIC DNA]</scope>
    <source>
        <strain evidence="2">DO16091913</strain>
        <tissue evidence="2">Muscle</tissue>
    </source>
</reference>
<evidence type="ECO:0000313" key="2">
    <source>
        <dbReference type="EMBL" id="TFK15361.1"/>
    </source>
</evidence>
<organism evidence="2 3">
    <name type="scientific">Platysternon megacephalum</name>
    <name type="common">big-headed turtle</name>
    <dbReference type="NCBI Taxonomy" id="55544"/>
    <lineage>
        <taxon>Eukaryota</taxon>
        <taxon>Metazoa</taxon>
        <taxon>Chordata</taxon>
        <taxon>Craniata</taxon>
        <taxon>Vertebrata</taxon>
        <taxon>Euteleostomi</taxon>
        <taxon>Archelosauria</taxon>
        <taxon>Testudinata</taxon>
        <taxon>Testudines</taxon>
        <taxon>Cryptodira</taxon>
        <taxon>Durocryptodira</taxon>
        <taxon>Testudinoidea</taxon>
        <taxon>Platysternidae</taxon>
        <taxon>Platysternon</taxon>
    </lineage>
</organism>
<name>A0A4D9EVF3_9SAUR</name>
<dbReference type="Proteomes" id="UP000297703">
    <property type="component" value="Unassembled WGS sequence"/>
</dbReference>
<sequence length="108" mass="11021">MCIFNIAPALREGGGGNINLCTMSLIGGGYNRPGEVKPFLGHSYQTATFKSADAWAVVAPPALCPEAPSHVSPVALPMLHPSPKVPAGRHLPSPSSPPSPSPEAPAAC</sequence>
<proteinExistence type="predicted"/>
<protein>
    <submittedName>
        <fullName evidence="2">Pleckstrin homology domain-containing family D member 1</fullName>
    </submittedName>
</protein>
<dbReference type="AlphaFoldDB" id="A0A4D9EVF3"/>